<evidence type="ECO:0000256" key="11">
    <source>
        <dbReference type="ARBA" id="ARBA00023136"/>
    </source>
</evidence>
<sequence>MERTASYLAGKQITQRAVTGLSLSLLTLALQSAWAQPQQNSSTITVIAQDEESHSGRLSAKESSSATKTTTPLVETPQSISVIPRQQMDDQNTRSLNEALRYTPGVASEQWGGVTAFDQFTIRGFNYSDTGYSDVFQDGLRNTNGLLFGVQQIDPFLLEQIDVLRGPASVLYGLSNPGGIIALTSKLPTSETIRHVEVEGGTKNYGRVGLDFGGAVNDSGSVLYRFVATGHLADGMQQGTKLKGYALAPSITFNPDDNNSLTLYSRFQYDPDLGVITSLPAYGTVFTNPNGKLPRDAYPGEPNHNTFSRKQSTVGYSYIHNFSEDWSTVLKGRYFGETSNYDAVIMSGLNDDMRTISRNTAVSDEHYNTLNFDNQIHGFFDTGALSHELLTGVGVDHMRGHTDYGSGSVSSLDIYHPDYGVAEFGPTALWQDSRVSSTQTGVYLQDQIAWQQWRTTVGIRHDWSKIINKDFLYGQNYEQHDQATTGRVGLNYLFNNGISPYFTWAQSFQPVAGLSRDQQPFKPSRGELYEFGVKYQPPGTTTLLSAAVYNLTQDKSLSTDPANSAFQTQGGKIRARGLELEARGALTEQFSVIGSYTLQQVKYTQDTQGREGKTPLRVPRTFGALWLDWQAPAGTEVEGLGVAVGGRFSGGTKGGTMDNQFNTGGYGLMDASIRYELGKLDPSLRGGKVQLTAQNLLDRKVVAGCYSTDTGCFWGAGRQVIAKFSWDF</sequence>
<dbReference type="Pfam" id="PF07715">
    <property type="entry name" value="Plug"/>
    <property type="match status" value="1"/>
</dbReference>
<reference evidence="20 21" key="1">
    <citation type="submission" date="2023-07" db="EMBL/GenBank/DDBJ databases">
        <title>Pathogens genome sequencing project 196.</title>
        <authorList>
            <person name="Cao X."/>
        </authorList>
    </citation>
    <scope>NUCLEOTIDE SEQUENCE [LARGE SCALE GENOMIC DNA]</scope>
    <source>
        <strain evidence="20 21">SM41</strain>
    </source>
</reference>
<comment type="subcellular location">
    <subcellularLocation>
        <location evidence="1 14">Cell outer membrane</location>
        <topology evidence="1 14">Multi-pass membrane protein</topology>
    </subcellularLocation>
</comment>
<evidence type="ECO:0000256" key="10">
    <source>
        <dbReference type="ARBA" id="ARBA00023077"/>
    </source>
</evidence>
<dbReference type="GO" id="GO:0009279">
    <property type="term" value="C:cell outer membrane"/>
    <property type="evidence" value="ECO:0007669"/>
    <property type="project" value="UniProtKB-SubCell"/>
</dbReference>
<name>A0ABD5BGF3_SERMA</name>
<dbReference type="NCBIfam" id="TIGR01783">
    <property type="entry name" value="TonB-siderophor"/>
    <property type="match status" value="1"/>
</dbReference>
<dbReference type="InterPro" id="IPR037066">
    <property type="entry name" value="Plug_dom_sf"/>
</dbReference>
<dbReference type="SUPFAM" id="SSF56935">
    <property type="entry name" value="Porins"/>
    <property type="match status" value="1"/>
</dbReference>
<keyword evidence="9" id="KW-0406">Ion transport</keyword>
<evidence type="ECO:0000256" key="12">
    <source>
        <dbReference type="ARBA" id="ARBA00023170"/>
    </source>
</evidence>
<comment type="caution">
    <text evidence="20">The sequence shown here is derived from an EMBL/GenBank/DDBJ whole genome shotgun (WGS) entry which is preliminary data.</text>
</comment>
<keyword evidence="13 14" id="KW-0998">Cell outer membrane</keyword>
<dbReference type="CDD" id="cd01347">
    <property type="entry name" value="ligand_gated_channel"/>
    <property type="match status" value="1"/>
</dbReference>
<keyword evidence="3 14" id="KW-0813">Transport</keyword>
<evidence type="ECO:0000256" key="13">
    <source>
        <dbReference type="ARBA" id="ARBA00023237"/>
    </source>
</evidence>
<dbReference type="Gene3D" id="2.40.170.20">
    <property type="entry name" value="TonB-dependent receptor, beta-barrel domain"/>
    <property type="match status" value="1"/>
</dbReference>
<evidence type="ECO:0000256" key="7">
    <source>
        <dbReference type="ARBA" id="ARBA00022729"/>
    </source>
</evidence>
<evidence type="ECO:0000256" key="15">
    <source>
        <dbReference type="RuleBase" id="RU003357"/>
    </source>
</evidence>
<evidence type="ECO:0000256" key="2">
    <source>
        <dbReference type="ARBA" id="ARBA00009810"/>
    </source>
</evidence>
<feature type="region of interest" description="Disordered" evidence="16">
    <location>
        <begin position="53"/>
        <end position="74"/>
    </location>
</feature>
<dbReference type="InterPro" id="IPR012910">
    <property type="entry name" value="Plug_dom"/>
</dbReference>
<keyword evidence="6 14" id="KW-0812">Transmembrane</keyword>
<dbReference type="InterPro" id="IPR036942">
    <property type="entry name" value="Beta-barrel_TonB_sf"/>
</dbReference>
<proteinExistence type="inferred from homology"/>
<dbReference type="GO" id="GO:0015891">
    <property type="term" value="P:siderophore transport"/>
    <property type="evidence" value="ECO:0007669"/>
    <property type="project" value="UniProtKB-ARBA"/>
</dbReference>
<evidence type="ECO:0000256" key="3">
    <source>
        <dbReference type="ARBA" id="ARBA00022448"/>
    </source>
</evidence>
<protein>
    <submittedName>
        <fullName evidence="20">TonB-dependent siderophore receptor</fullName>
    </submittedName>
</protein>
<dbReference type="Pfam" id="PF00593">
    <property type="entry name" value="TonB_dep_Rec_b-barrel"/>
    <property type="match status" value="1"/>
</dbReference>
<evidence type="ECO:0000256" key="5">
    <source>
        <dbReference type="ARBA" id="ARBA00022496"/>
    </source>
</evidence>
<evidence type="ECO:0000313" key="20">
    <source>
        <dbReference type="EMBL" id="MDQ9555401.1"/>
    </source>
</evidence>
<comment type="similarity">
    <text evidence="2 14 15">Belongs to the TonB-dependent receptor family.</text>
</comment>
<keyword evidence="11 14" id="KW-0472">Membrane</keyword>
<dbReference type="RefSeq" id="WP_060427494.1">
    <property type="nucleotide sequence ID" value="NZ_CBDHWN010000080.1"/>
</dbReference>
<evidence type="ECO:0000256" key="9">
    <source>
        <dbReference type="ARBA" id="ARBA00023065"/>
    </source>
</evidence>
<feature type="domain" description="TonB-dependent receptor-like beta-barrel" evidence="18">
    <location>
        <begin position="255"/>
        <end position="696"/>
    </location>
</feature>
<evidence type="ECO:0000313" key="21">
    <source>
        <dbReference type="Proteomes" id="UP001234811"/>
    </source>
</evidence>
<accession>A0ABD5BGF3</accession>
<dbReference type="InterPro" id="IPR010105">
    <property type="entry name" value="TonB_sidphr_rcpt"/>
</dbReference>
<keyword evidence="4 14" id="KW-1134">Transmembrane beta strand</keyword>
<evidence type="ECO:0000259" key="19">
    <source>
        <dbReference type="Pfam" id="PF07715"/>
    </source>
</evidence>
<evidence type="ECO:0000256" key="16">
    <source>
        <dbReference type="SAM" id="MobiDB-lite"/>
    </source>
</evidence>
<evidence type="ECO:0000256" key="4">
    <source>
        <dbReference type="ARBA" id="ARBA00022452"/>
    </source>
</evidence>
<keyword evidence="12 20" id="KW-0675">Receptor</keyword>
<evidence type="ECO:0000256" key="1">
    <source>
        <dbReference type="ARBA" id="ARBA00004571"/>
    </source>
</evidence>
<dbReference type="FunFam" id="2.170.130.10:FF:000001">
    <property type="entry name" value="Catecholate siderophore TonB-dependent receptor"/>
    <property type="match status" value="1"/>
</dbReference>
<dbReference type="GO" id="GO:0015344">
    <property type="term" value="F:siderophore uptake transmembrane transporter activity"/>
    <property type="evidence" value="ECO:0007669"/>
    <property type="project" value="UniProtKB-ARBA"/>
</dbReference>
<dbReference type="PANTHER" id="PTHR32552:SF68">
    <property type="entry name" value="FERRICHROME OUTER MEMBRANE TRANSPORTER_PHAGE RECEPTOR"/>
    <property type="match status" value="1"/>
</dbReference>
<dbReference type="AlphaFoldDB" id="A0ABD5BGF3"/>
<feature type="chain" id="PRO_5044780214" evidence="17">
    <location>
        <begin position="36"/>
        <end position="728"/>
    </location>
</feature>
<evidence type="ECO:0000256" key="8">
    <source>
        <dbReference type="ARBA" id="ARBA00023004"/>
    </source>
</evidence>
<keyword evidence="5" id="KW-0410">Iron transport</keyword>
<dbReference type="PANTHER" id="PTHR32552">
    <property type="entry name" value="FERRICHROME IRON RECEPTOR-RELATED"/>
    <property type="match status" value="1"/>
</dbReference>
<dbReference type="InterPro" id="IPR039426">
    <property type="entry name" value="TonB-dep_rcpt-like"/>
</dbReference>
<feature type="compositionally biased region" description="Low complexity" evidence="16">
    <location>
        <begin position="61"/>
        <end position="71"/>
    </location>
</feature>
<keyword evidence="7 17" id="KW-0732">Signal</keyword>
<evidence type="ECO:0000256" key="14">
    <source>
        <dbReference type="PROSITE-ProRule" id="PRU01360"/>
    </source>
</evidence>
<dbReference type="EMBL" id="JAVIPQ010000128">
    <property type="protein sequence ID" value="MDQ9555401.1"/>
    <property type="molecule type" value="Genomic_DNA"/>
</dbReference>
<feature type="signal peptide" evidence="17">
    <location>
        <begin position="1"/>
        <end position="35"/>
    </location>
</feature>
<evidence type="ECO:0000259" key="18">
    <source>
        <dbReference type="Pfam" id="PF00593"/>
    </source>
</evidence>
<dbReference type="Proteomes" id="UP001234811">
    <property type="component" value="Unassembled WGS sequence"/>
</dbReference>
<organism evidence="20 21">
    <name type="scientific">Serratia marcescens</name>
    <dbReference type="NCBI Taxonomy" id="615"/>
    <lineage>
        <taxon>Bacteria</taxon>
        <taxon>Pseudomonadati</taxon>
        <taxon>Pseudomonadota</taxon>
        <taxon>Gammaproteobacteria</taxon>
        <taxon>Enterobacterales</taxon>
        <taxon>Yersiniaceae</taxon>
        <taxon>Serratia</taxon>
    </lineage>
</organism>
<keyword evidence="8" id="KW-0408">Iron</keyword>
<evidence type="ECO:0000256" key="6">
    <source>
        <dbReference type="ARBA" id="ARBA00022692"/>
    </source>
</evidence>
<feature type="domain" description="TonB-dependent receptor plug" evidence="19">
    <location>
        <begin position="73"/>
        <end position="180"/>
    </location>
</feature>
<evidence type="ECO:0000256" key="17">
    <source>
        <dbReference type="SAM" id="SignalP"/>
    </source>
</evidence>
<keyword evidence="10 15" id="KW-0798">TonB box</keyword>
<dbReference type="PROSITE" id="PS52016">
    <property type="entry name" value="TONB_DEPENDENT_REC_3"/>
    <property type="match status" value="1"/>
</dbReference>
<dbReference type="Gene3D" id="2.170.130.10">
    <property type="entry name" value="TonB-dependent receptor, plug domain"/>
    <property type="match status" value="1"/>
</dbReference>
<gene>
    <name evidence="20" type="ORF">RF091_07700</name>
</gene>
<dbReference type="InterPro" id="IPR000531">
    <property type="entry name" value="Beta-barrel_TonB"/>
</dbReference>